<organism evidence="2 3">
    <name type="scientific">Prevotella aurantiaca</name>
    <dbReference type="NCBI Taxonomy" id="596085"/>
    <lineage>
        <taxon>Bacteria</taxon>
        <taxon>Pseudomonadati</taxon>
        <taxon>Bacteroidota</taxon>
        <taxon>Bacteroidia</taxon>
        <taxon>Bacteroidales</taxon>
        <taxon>Prevotellaceae</taxon>
        <taxon>Prevotella</taxon>
    </lineage>
</organism>
<keyword evidence="1" id="KW-0812">Transmembrane</keyword>
<dbReference type="EMBL" id="JABZSJ010000005">
    <property type="protein sequence ID" value="MBF1383631.1"/>
    <property type="molecule type" value="Genomic_DNA"/>
</dbReference>
<keyword evidence="1" id="KW-0472">Membrane</keyword>
<reference evidence="2" key="1">
    <citation type="submission" date="2020-04" db="EMBL/GenBank/DDBJ databases">
        <title>Deep metagenomics examines the oral microbiome during advanced dental caries in children, revealing novel taxa and co-occurrences with host molecules.</title>
        <authorList>
            <person name="Baker J.L."/>
            <person name="Morton J.T."/>
            <person name="Dinis M."/>
            <person name="Alvarez R."/>
            <person name="Tran N.C."/>
            <person name="Knight R."/>
            <person name="Edlund A."/>
        </authorList>
    </citation>
    <scope>NUCLEOTIDE SEQUENCE</scope>
    <source>
        <strain evidence="2">JCVI_44_bin.5</strain>
    </source>
</reference>
<protein>
    <submittedName>
        <fullName evidence="2">Uncharacterized protein</fullName>
    </submittedName>
</protein>
<evidence type="ECO:0000313" key="2">
    <source>
        <dbReference type="EMBL" id="MBF1383631.1"/>
    </source>
</evidence>
<proteinExistence type="predicted"/>
<keyword evidence="1" id="KW-1133">Transmembrane helix</keyword>
<dbReference type="Proteomes" id="UP000771736">
    <property type="component" value="Unassembled WGS sequence"/>
</dbReference>
<name>A0A930HL17_9BACT</name>
<sequence>MDSFLLSIILVILGCAGICLVFAISLKQLPKNLSQHEKYMKNKKKLMKYSIFIFIVMDITIFVGCFELLGKNFIYLALIFFLLVIVYAFLAYQARIAPWIRVFKSNVTIRFDNILSPHSTHKIVLLAVDGVPEGRGIVTIEEANKVNITAGFHHFQFMVVEESDGRSNEDATALFHDEIKIELQRNELYIMEEDFEHKKLAMTPMSKLIQKNTLNNS</sequence>
<gene>
    <name evidence="2" type="ORF">HXN26_02040</name>
</gene>
<evidence type="ECO:0000256" key="1">
    <source>
        <dbReference type="SAM" id="Phobius"/>
    </source>
</evidence>
<accession>A0A930HL17</accession>
<feature type="transmembrane region" description="Helical" evidence="1">
    <location>
        <begin position="72"/>
        <end position="92"/>
    </location>
</feature>
<dbReference type="AlphaFoldDB" id="A0A930HL17"/>
<evidence type="ECO:0000313" key="3">
    <source>
        <dbReference type="Proteomes" id="UP000771736"/>
    </source>
</evidence>
<dbReference type="RefSeq" id="WP_273158392.1">
    <property type="nucleotide sequence ID" value="NZ_JABZSJ010000005.1"/>
</dbReference>
<comment type="caution">
    <text evidence="2">The sequence shown here is derived from an EMBL/GenBank/DDBJ whole genome shotgun (WGS) entry which is preliminary data.</text>
</comment>
<feature type="transmembrane region" description="Helical" evidence="1">
    <location>
        <begin position="6"/>
        <end position="26"/>
    </location>
</feature>
<feature type="transmembrane region" description="Helical" evidence="1">
    <location>
        <begin position="46"/>
        <end position="66"/>
    </location>
</feature>